<dbReference type="Proteomes" id="UP001162483">
    <property type="component" value="Unassembled WGS sequence"/>
</dbReference>
<sequence length="158" mass="17784">VKLVPQPQPATPTVSNIKAKEGRTLIKNLWLKTVDKHNNVAGANLSGKVIARIICSEEGEKEIPLFESNTDTLEFPFNNGSAGIPELVLAENSPGRDSTEYEVQFYLKLHLVAPVPEDISPFYLPFMFYNDFKKQQEMAQLTKEKDQLTESVKAYRSL</sequence>
<dbReference type="PANTHER" id="PTHR22640">
    <property type="entry name" value="STRUCTURAL MAINTENANCE OF CHROMOSOMES FLEXIBLE HINGE DOMAIN-CONTAINING PROTEIN 1"/>
    <property type="match status" value="1"/>
</dbReference>
<feature type="domain" description="SMCHD1 Ig-like" evidence="1">
    <location>
        <begin position="3"/>
        <end position="131"/>
    </location>
</feature>
<dbReference type="Pfam" id="PF26199">
    <property type="entry name" value="Ig_SMCHD1_8th"/>
    <property type="match status" value="1"/>
</dbReference>
<accession>A0ABN9FY66</accession>
<name>A0ABN9FY66_9NEOB</name>
<evidence type="ECO:0000259" key="1">
    <source>
        <dbReference type="Pfam" id="PF26199"/>
    </source>
</evidence>
<dbReference type="EMBL" id="CATNWA010017638">
    <property type="protein sequence ID" value="CAI9602053.1"/>
    <property type="molecule type" value="Genomic_DNA"/>
</dbReference>
<protein>
    <recommendedName>
        <fullName evidence="1">SMCHD1 Ig-like domain-containing protein</fullName>
    </recommendedName>
</protein>
<dbReference type="PANTHER" id="PTHR22640:SF2">
    <property type="entry name" value="STRUCTURAL MAINTENANCE OF CHROMOSOMES FLEXIBLE HINGE DOMAIN-CONTAINING PROTEIN 1"/>
    <property type="match status" value="1"/>
</dbReference>
<evidence type="ECO:0000313" key="2">
    <source>
        <dbReference type="EMBL" id="CAI9602053.1"/>
    </source>
</evidence>
<gene>
    <name evidence="2" type="ORF">SPARVUS_LOCUS13063382</name>
</gene>
<feature type="non-terminal residue" evidence="2">
    <location>
        <position position="1"/>
    </location>
</feature>
<dbReference type="InterPro" id="IPR038892">
    <property type="entry name" value="SMCHD1"/>
</dbReference>
<evidence type="ECO:0000313" key="3">
    <source>
        <dbReference type="Proteomes" id="UP001162483"/>
    </source>
</evidence>
<organism evidence="2 3">
    <name type="scientific">Staurois parvus</name>
    <dbReference type="NCBI Taxonomy" id="386267"/>
    <lineage>
        <taxon>Eukaryota</taxon>
        <taxon>Metazoa</taxon>
        <taxon>Chordata</taxon>
        <taxon>Craniata</taxon>
        <taxon>Vertebrata</taxon>
        <taxon>Euteleostomi</taxon>
        <taxon>Amphibia</taxon>
        <taxon>Batrachia</taxon>
        <taxon>Anura</taxon>
        <taxon>Neobatrachia</taxon>
        <taxon>Ranoidea</taxon>
        <taxon>Ranidae</taxon>
        <taxon>Staurois</taxon>
    </lineage>
</organism>
<dbReference type="InterPro" id="IPR058616">
    <property type="entry name" value="Ig_SMCHD1_8th"/>
</dbReference>
<feature type="non-terminal residue" evidence="2">
    <location>
        <position position="158"/>
    </location>
</feature>
<keyword evidence="3" id="KW-1185">Reference proteome</keyword>
<reference evidence="2" key="1">
    <citation type="submission" date="2023-05" db="EMBL/GenBank/DDBJ databases">
        <authorList>
            <person name="Stuckert A."/>
        </authorList>
    </citation>
    <scope>NUCLEOTIDE SEQUENCE</scope>
</reference>
<proteinExistence type="predicted"/>
<comment type="caution">
    <text evidence="2">The sequence shown here is derived from an EMBL/GenBank/DDBJ whole genome shotgun (WGS) entry which is preliminary data.</text>
</comment>